<dbReference type="Proteomes" id="UP001058120">
    <property type="component" value="Chromosome"/>
</dbReference>
<organism evidence="1 2">
    <name type="scientific">Taurinivorans muris</name>
    <dbReference type="NCBI Taxonomy" id="2787751"/>
    <lineage>
        <taxon>Bacteria</taxon>
        <taxon>Pseudomonadati</taxon>
        <taxon>Thermodesulfobacteriota</taxon>
        <taxon>Desulfovibrionia</taxon>
        <taxon>Desulfovibrionales</taxon>
        <taxon>Desulfovibrionaceae</taxon>
        <taxon>Taurinivorans</taxon>
    </lineage>
</organism>
<evidence type="ECO:0000313" key="1">
    <source>
        <dbReference type="EMBL" id="UWX06361.1"/>
    </source>
</evidence>
<dbReference type="RefSeq" id="WP_334315966.1">
    <property type="nucleotide sequence ID" value="NZ_CP065938.1"/>
</dbReference>
<evidence type="ECO:0000313" key="2">
    <source>
        <dbReference type="Proteomes" id="UP001058120"/>
    </source>
</evidence>
<sequence length="64" mass="6978">MKIYTEIVLDWNGKEISSSSYEYDGEVVLCKGGKSAPAPAPAPEPVQKVQTKAVIEHFNTAEKP</sequence>
<protein>
    <submittedName>
        <fullName evidence="1">Uncharacterized protein</fullName>
    </submittedName>
</protein>
<name>A0ABY5Y3F6_9BACT</name>
<gene>
    <name evidence="1" type="ORF">JBF11_03350</name>
</gene>
<proteinExistence type="predicted"/>
<keyword evidence="2" id="KW-1185">Reference proteome</keyword>
<accession>A0ABY5Y3F6</accession>
<reference evidence="1" key="1">
    <citation type="submission" date="2020-12" db="EMBL/GenBank/DDBJ databases">
        <title>Taurinivorans muris gen. nov., sp. nov., fundamental and realized metabolic niche of a ubiquitous sulfidogenic bacterium in the murine intestine.</title>
        <authorList>
            <person name="Ye H."/>
            <person name="Hanson B.T."/>
            <person name="Loy A."/>
        </authorList>
    </citation>
    <scope>NUCLEOTIDE SEQUENCE</scope>
    <source>
        <strain evidence="1">LT0009</strain>
    </source>
</reference>
<dbReference type="EMBL" id="CP065938">
    <property type="protein sequence ID" value="UWX06361.1"/>
    <property type="molecule type" value="Genomic_DNA"/>
</dbReference>